<name>A0ABR3RY10_9PLEO</name>
<evidence type="ECO:0000313" key="3">
    <source>
        <dbReference type="Proteomes" id="UP001521222"/>
    </source>
</evidence>
<dbReference type="PANTHER" id="PTHR38790:SF4">
    <property type="entry name" value="2EXR DOMAIN-CONTAINING PROTEIN"/>
    <property type="match status" value="1"/>
</dbReference>
<protein>
    <submittedName>
        <fullName evidence="2">Beta transducin</fullName>
    </submittedName>
</protein>
<sequence length="209" mass="23860">MPFYCATSATEGHDLVQSSSHPPSGQNKSPLLNLPAELRNIIYVHTLGGNTWTIDLCRTTSHVSNPIKYAFALLQVNHQVYSEAHLFPYLYNIFETSHNDHLREWIKSLPEAHRNSITCIKRYQRSYMIERANGVEVSPIFWMDAPKMGQWELNGLKRLEVEVVLCKWGWGTNEEETKVAKADALAKLMILVKAEHPGVAVNIVERNLY</sequence>
<feature type="region of interest" description="Disordered" evidence="1">
    <location>
        <begin position="1"/>
        <end position="29"/>
    </location>
</feature>
<evidence type="ECO:0000256" key="1">
    <source>
        <dbReference type="SAM" id="MobiDB-lite"/>
    </source>
</evidence>
<organism evidence="2 3">
    <name type="scientific">Nothophoma quercina</name>
    <dbReference type="NCBI Taxonomy" id="749835"/>
    <lineage>
        <taxon>Eukaryota</taxon>
        <taxon>Fungi</taxon>
        <taxon>Dikarya</taxon>
        <taxon>Ascomycota</taxon>
        <taxon>Pezizomycotina</taxon>
        <taxon>Dothideomycetes</taxon>
        <taxon>Pleosporomycetidae</taxon>
        <taxon>Pleosporales</taxon>
        <taxon>Pleosporineae</taxon>
        <taxon>Didymellaceae</taxon>
        <taxon>Nothophoma</taxon>
    </lineage>
</organism>
<keyword evidence="3" id="KW-1185">Reference proteome</keyword>
<dbReference type="PANTHER" id="PTHR38790">
    <property type="entry name" value="2EXR DOMAIN-CONTAINING PROTEIN-RELATED"/>
    <property type="match status" value="1"/>
</dbReference>
<gene>
    <name evidence="2" type="primary">DIP2_2</name>
    <name evidence="2" type="ORF">SLS59_001690</name>
</gene>
<evidence type="ECO:0000313" key="2">
    <source>
        <dbReference type="EMBL" id="KAL1609325.1"/>
    </source>
</evidence>
<proteinExistence type="predicted"/>
<dbReference type="Proteomes" id="UP001521222">
    <property type="component" value="Unassembled WGS sequence"/>
</dbReference>
<accession>A0ABR3RY10</accession>
<feature type="compositionally biased region" description="Polar residues" evidence="1">
    <location>
        <begin position="16"/>
        <end position="29"/>
    </location>
</feature>
<reference evidence="2 3" key="1">
    <citation type="submission" date="2024-02" db="EMBL/GenBank/DDBJ databases">
        <title>De novo assembly and annotation of 12 fungi associated with fruit tree decline syndrome in Ontario, Canada.</title>
        <authorList>
            <person name="Sulman M."/>
            <person name="Ellouze W."/>
            <person name="Ilyukhin E."/>
        </authorList>
    </citation>
    <scope>NUCLEOTIDE SEQUENCE [LARGE SCALE GENOMIC DNA]</scope>
    <source>
        <strain evidence="2 3">M97-236</strain>
    </source>
</reference>
<dbReference type="EMBL" id="JAKIXB020000004">
    <property type="protein sequence ID" value="KAL1609325.1"/>
    <property type="molecule type" value="Genomic_DNA"/>
</dbReference>
<comment type="caution">
    <text evidence="2">The sequence shown here is derived from an EMBL/GenBank/DDBJ whole genome shotgun (WGS) entry which is preliminary data.</text>
</comment>